<dbReference type="AlphaFoldDB" id="A0A437GUA9"/>
<dbReference type="SUPFAM" id="SSF55315">
    <property type="entry name" value="L30e-like"/>
    <property type="match status" value="1"/>
</dbReference>
<evidence type="ECO:0000259" key="2">
    <source>
        <dbReference type="Pfam" id="PF04296"/>
    </source>
</evidence>
<feature type="region of interest" description="Disordered" evidence="1">
    <location>
        <begin position="1"/>
        <end position="29"/>
    </location>
</feature>
<dbReference type="InterPro" id="IPR029064">
    <property type="entry name" value="Ribosomal_eL30-like_sf"/>
</dbReference>
<evidence type="ECO:0000313" key="4">
    <source>
        <dbReference type="Proteomes" id="UP000283003"/>
    </source>
</evidence>
<dbReference type="InterPro" id="IPR007393">
    <property type="entry name" value="YlxR_dom"/>
</dbReference>
<evidence type="ECO:0000313" key="3">
    <source>
        <dbReference type="EMBL" id="RVQ64879.1"/>
    </source>
</evidence>
<sequence length="246" mass="26065">MRNPHNEPLTDSFDDGTARTARSAPQRRCVLSGRTAPREELLRLAVGPEGQVLPDAHAKAPGRGAWIGANRVELEEALAKGHLKGAMARGFKTNALRLPDNLSDLVQASLTRALTDRLGIEWRSGNLIAGSDRIAEQARSGKVHWLGHASDAGEDGSRRLDQAWRVGRDAEGSGLGGTRLPLDRAALSVALGRENVVHLAVTDRAAAARITAQLARLTHFLGQGEQAGGNPEGSRSTDPPLTGKAA</sequence>
<dbReference type="Gene3D" id="3.30.1230.10">
    <property type="entry name" value="YlxR-like"/>
    <property type="match status" value="1"/>
</dbReference>
<feature type="domain" description="YlxR" evidence="2">
    <location>
        <begin position="27"/>
        <end position="88"/>
    </location>
</feature>
<name>A0A437GUA9_9SPHN</name>
<dbReference type="InterPro" id="IPR037465">
    <property type="entry name" value="YlxR"/>
</dbReference>
<keyword evidence="4" id="KW-1185">Reference proteome</keyword>
<dbReference type="Pfam" id="PF04296">
    <property type="entry name" value="YlxR"/>
    <property type="match status" value="1"/>
</dbReference>
<dbReference type="InterPro" id="IPR035931">
    <property type="entry name" value="YlxR-like_sf"/>
</dbReference>
<dbReference type="OrthoDB" id="9799836at2"/>
<accession>A0A437GUA9</accession>
<dbReference type="Gene3D" id="3.30.1330.30">
    <property type="match status" value="1"/>
</dbReference>
<dbReference type="SUPFAM" id="SSF64376">
    <property type="entry name" value="YlxR-like"/>
    <property type="match status" value="1"/>
</dbReference>
<dbReference type="RefSeq" id="WP_127613696.1">
    <property type="nucleotide sequence ID" value="NZ_RXOL01000011.1"/>
</dbReference>
<dbReference type="PANTHER" id="PTHR34215">
    <property type="entry name" value="BLL0784 PROTEIN"/>
    <property type="match status" value="1"/>
</dbReference>
<organism evidence="3 4">
    <name type="scientific">Croceicoccus ponticola</name>
    <dbReference type="NCBI Taxonomy" id="2217664"/>
    <lineage>
        <taxon>Bacteria</taxon>
        <taxon>Pseudomonadati</taxon>
        <taxon>Pseudomonadota</taxon>
        <taxon>Alphaproteobacteria</taxon>
        <taxon>Sphingomonadales</taxon>
        <taxon>Erythrobacteraceae</taxon>
        <taxon>Croceicoccus</taxon>
    </lineage>
</organism>
<gene>
    <name evidence="3" type="ORF">EKN06_14900</name>
</gene>
<feature type="region of interest" description="Disordered" evidence="1">
    <location>
        <begin position="222"/>
        <end position="246"/>
    </location>
</feature>
<reference evidence="3 4" key="1">
    <citation type="submission" date="2018-12" db="EMBL/GenBank/DDBJ databases">
        <title>Croceicoccus ponticola sp. nov., a lipolytic bacterium isolated from seawater.</title>
        <authorList>
            <person name="Yoon J.-H."/>
        </authorList>
    </citation>
    <scope>NUCLEOTIDE SEQUENCE [LARGE SCALE GENOMIC DNA]</scope>
    <source>
        <strain evidence="3 4">GM-16</strain>
    </source>
</reference>
<proteinExistence type="predicted"/>
<evidence type="ECO:0000256" key="1">
    <source>
        <dbReference type="SAM" id="MobiDB-lite"/>
    </source>
</evidence>
<dbReference type="EMBL" id="RXOL01000011">
    <property type="protein sequence ID" value="RVQ64879.1"/>
    <property type="molecule type" value="Genomic_DNA"/>
</dbReference>
<dbReference type="PANTHER" id="PTHR34215:SF1">
    <property type="entry name" value="YLXR DOMAIN-CONTAINING PROTEIN"/>
    <property type="match status" value="1"/>
</dbReference>
<comment type="caution">
    <text evidence="3">The sequence shown here is derived from an EMBL/GenBank/DDBJ whole genome shotgun (WGS) entry which is preliminary data.</text>
</comment>
<dbReference type="Proteomes" id="UP000283003">
    <property type="component" value="Unassembled WGS sequence"/>
</dbReference>
<protein>
    <submittedName>
        <fullName evidence="3">DUF448 domain-containing protein</fullName>
    </submittedName>
</protein>